<dbReference type="AlphaFoldDB" id="A0A0E9WLR5"/>
<sequence length="76" mass="9123">MTKTRMVPPRAGPRRQIFFRTPNPCSRKTSWWDGPFYYYFFVYVWNLSSQQRQWNGHLKLCDPCWGGGKTKIISFV</sequence>
<name>A0A0E9WLR5_ANGAN</name>
<reference evidence="1" key="2">
    <citation type="journal article" date="2015" name="Fish Shellfish Immunol.">
        <title>Early steps in the European eel (Anguilla anguilla)-Vibrio vulnificus interaction in the gills: Role of the RtxA13 toxin.</title>
        <authorList>
            <person name="Callol A."/>
            <person name="Pajuelo D."/>
            <person name="Ebbesson L."/>
            <person name="Teles M."/>
            <person name="MacKenzie S."/>
            <person name="Amaro C."/>
        </authorList>
    </citation>
    <scope>NUCLEOTIDE SEQUENCE</scope>
</reference>
<evidence type="ECO:0000313" key="1">
    <source>
        <dbReference type="EMBL" id="JAH91334.1"/>
    </source>
</evidence>
<reference evidence="1" key="1">
    <citation type="submission" date="2014-11" db="EMBL/GenBank/DDBJ databases">
        <authorList>
            <person name="Amaro Gonzalez C."/>
        </authorList>
    </citation>
    <scope>NUCLEOTIDE SEQUENCE</scope>
</reference>
<dbReference type="EMBL" id="GBXM01017243">
    <property type="protein sequence ID" value="JAH91334.1"/>
    <property type="molecule type" value="Transcribed_RNA"/>
</dbReference>
<organism evidence="1">
    <name type="scientific">Anguilla anguilla</name>
    <name type="common">European freshwater eel</name>
    <name type="synonym">Muraena anguilla</name>
    <dbReference type="NCBI Taxonomy" id="7936"/>
    <lineage>
        <taxon>Eukaryota</taxon>
        <taxon>Metazoa</taxon>
        <taxon>Chordata</taxon>
        <taxon>Craniata</taxon>
        <taxon>Vertebrata</taxon>
        <taxon>Euteleostomi</taxon>
        <taxon>Actinopterygii</taxon>
        <taxon>Neopterygii</taxon>
        <taxon>Teleostei</taxon>
        <taxon>Anguilliformes</taxon>
        <taxon>Anguillidae</taxon>
        <taxon>Anguilla</taxon>
    </lineage>
</organism>
<proteinExistence type="predicted"/>
<accession>A0A0E9WLR5</accession>
<protein>
    <submittedName>
        <fullName evidence="1">Uncharacterized protein</fullName>
    </submittedName>
</protein>